<evidence type="ECO:0000256" key="7">
    <source>
        <dbReference type="SAM" id="Phobius"/>
    </source>
</evidence>
<keyword evidence="5 6" id="KW-0482">Metalloprotease</keyword>
<dbReference type="GO" id="GO:0004222">
    <property type="term" value="F:metalloendopeptidase activity"/>
    <property type="evidence" value="ECO:0007669"/>
    <property type="project" value="InterPro"/>
</dbReference>
<dbReference type="Proteomes" id="UP000321328">
    <property type="component" value="Unassembled WGS sequence"/>
</dbReference>
<evidence type="ECO:0000256" key="5">
    <source>
        <dbReference type="ARBA" id="ARBA00023049"/>
    </source>
</evidence>
<dbReference type="GO" id="GO:0006508">
    <property type="term" value="P:proteolysis"/>
    <property type="evidence" value="ECO:0007669"/>
    <property type="project" value="UniProtKB-KW"/>
</dbReference>
<dbReference type="PANTHER" id="PTHR34978:SF3">
    <property type="entry name" value="SLR0241 PROTEIN"/>
    <property type="match status" value="1"/>
</dbReference>
<feature type="domain" description="Peptidase M48" evidence="8">
    <location>
        <begin position="140"/>
        <end position="195"/>
    </location>
</feature>
<keyword evidence="3 6" id="KW-0378">Hydrolase</keyword>
<dbReference type="PANTHER" id="PTHR34978">
    <property type="entry name" value="POSSIBLE SENSOR-TRANSDUCER PROTEIN BLAR"/>
    <property type="match status" value="1"/>
</dbReference>
<feature type="transmembrane region" description="Helical" evidence="7">
    <location>
        <begin position="90"/>
        <end position="114"/>
    </location>
</feature>
<comment type="caution">
    <text evidence="9">The sequence shown here is derived from an EMBL/GenBank/DDBJ whole genome shotgun (WGS) entry which is preliminary data.</text>
</comment>
<organism evidence="9 10">
    <name type="scientific">Pseudonocardia asaccharolytica DSM 44247 = NBRC 16224</name>
    <dbReference type="NCBI Taxonomy" id="1123024"/>
    <lineage>
        <taxon>Bacteria</taxon>
        <taxon>Bacillati</taxon>
        <taxon>Actinomycetota</taxon>
        <taxon>Actinomycetes</taxon>
        <taxon>Pseudonocardiales</taxon>
        <taxon>Pseudonocardiaceae</taxon>
        <taxon>Pseudonocardia</taxon>
    </lineage>
</organism>
<dbReference type="GO" id="GO:0046872">
    <property type="term" value="F:metal ion binding"/>
    <property type="evidence" value="ECO:0007669"/>
    <property type="project" value="UniProtKB-KW"/>
</dbReference>
<proteinExistence type="inferred from homology"/>
<comment type="similarity">
    <text evidence="6">Belongs to the peptidase M48 family.</text>
</comment>
<evidence type="ECO:0000259" key="8">
    <source>
        <dbReference type="Pfam" id="PF01435"/>
    </source>
</evidence>
<evidence type="ECO:0000256" key="3">
    <source>
        <dbReference type="ARBA" id="ARBA00022801"/>
    </source>
</evidence>
<protein>
    <recommendedName>
        <fullName evidence="8">Peptidase M48 domain-containing protein</fullName>
    </recommendedName>
</protein>
<dbReference type="OrthoDB" id="9785340at2"/>
<keyword evidence="7" id="KW-0472">Membrane</keyword>
<keyword evidence="7" id="KW-1133">Transmembrane helix</keyword>
<evidence type="ECO:0000256" key="6">
    <source>
        <dbReference type="RuleBase" id="RU003983"/>
    </source>
</evidence>
<evidence type="ECO:0000256" key="1">
    <source>
        <dbReference type="ARBA" id="ARBA00022670"/>
    </source>
</evidence>
<reference evidence="9 10" key="1">
    <citation type="submission" date="2019-07" db="EMBL/GenBank/DDBJ databases">
        <title>Whole genome shotgun sequence of Pseudonocardia asaccharolytica NBRC 16224.</title>
        <authorList>
            <person name="Hosoyama A."/>
            <person name="Uohara A."/>
            <person name="Ohji S."/>
            <person name="Ichikawa N."/>
        </authorList>
    </citation>
    <scope>NUCLEOTIDE SEQUENCE [LARGE SCALE GENOMIC DNA]</scope>
    <source>
        <strain evidence="9 10">NBRC 16224</strain>
    </source>
</reference>
<dbReference type="InterPro" id="IPR052173">
    <property type="entry name" value="Beta-lactam_resp_regulator"/>
</dbReference>
<evidence type="ECO:0000256" key="4">
    <source>
        <dbReference type="ARBA" id="ARBA00022833"/>
    </source>
</evidence>
<dbReference type="AlphaFoldDB" id="A0A511CW84"/>
<keyword evidence="2" id="KW-0479">Metal-binding</keyword>
<gene>
    <name evidence="9" type="ORF">PA7_05740</name>
</gene>
<keyword evidence="10" id="KW-1185">Reference proteome</keyword>
<evidence type="ECO:0000313" key="9">
    <source>
        <dbReference type="EMBL" id="GEL16737.1"/>
    </source>
</evidence>
<evidence type="ECO:0000256" key="2">
    <source>
        <dbReference type="ARBA" id="ARBA00022723"/>
    </source>
</evidence>
<dbReference type="EMBL" id="BJVI01000003">
    <property type="protein sequence ID" value="GEL16737.1"/>
    <property type="molecule type" value="Genomic_DNA"/>
</dbReference>
<dbReference type="Gene3D" id="3.30.2010.10">
    <property type="entry name" value="Metalloproteases ('zincins'), catalytic domain"/>
    <property type="match status" value="1"/>
</dbReference>
<comment type="cofactor">
    <cofactor evidence="6">
        <name>Zn(2+)</name>
        <dbReference type="ChEBI" id="CHEBI:29105"/>
    </cofactor>
    <text evidence="6">Binds 1 zinc ion per subunit.</text>
</comment>
<dbReference type="Pfam" id="PF01435">
    <property type="entry name" value="Peptidase_M48"/>
    <property type="match status" value="1"/>
</dbReference>
<dbReference type="InterPro" id="IPR001915">
    <property type="entry name" value="Peptidase_M48"/>
</dbReference>
<sequence length="302" mass="31294">MELTALALLVLGVVLAEPASRALATARWPARDPVGALLVWQAIGLAGGLSLLGAGLVYAVAPLGDSPAPAFATLADAVVAGRLPPEVRTAHVLALVATVLLGMRLFVVLASVTIRTLKARRRHRDLLDVLATPWPDAPGTRVLDHPLPVAYCLPGRSSRLVVSAGVLEVLEPDEVRAVLAHEQAHLRERHDLVVLPFVAWGATAPFVRGMVCAQLAVAALIEMRADDVAAARAEPHELVGALRAVGGSAPAAALSSFTTALHARIGRISAPPEPLAAPLRLLVRAVAVALVAVPTAVLLLPG</sequence>
<dbReference type="STRING" id="1123024.GCA_000423625_02037"/>
<feature type="transmembrane region" description="Helical" evidence="7">
    <location>
        <begin position="40"/>
        <end position="61"/>
    </location>
</feature>
<dbReference type="CDD" id="cd07326">
    <property type="entry name" value="M56_BlaR1_MecR1_like"/>
    <property type="match status" value="1"/>
</dbReference>
<keyword evidence="7" id="KW-0812">Transmembrane</keyword>
<keyword evidence="4 6" id="KW-0862">Zinc</keyword>
<name>A0A511CW84_9PSEU</name>
<accession>A0A511CW84</accession>
<evidence type="ECO:0000313" key="10">
    <source>
        <dbReference type="Proteomes" id="UP000321328"/>
    </source>
</evidence>
<feature type="transmembrane region" description="Helical" evidence="7">
    <location>
        <begin position="281"/>
        <end position="300"/>
    </location>
</feature>
<keyword evidence="1 6" id="KW-0645">Protease</keyword>